<sequence length="117" mass="12903">MFIAPKRILLLLLLLLPAPNSLLAQSSLAESLSQDDALQDAAIIAVRSALGARKQTAVVRRSTFIVEIGMYIATYRGTHNSRTLENIQNRYAAARAELLEPRLPATMEELVSILEML</sequence>
<feature type="signal peptide" evidence="1">
    <location>
        <begin position="1"/>
        <end position="24"/>
    </location>
</feature>
<protein>
    <submittedName>
        <fullName evidence="2">Uncharacterized protein</fullName>
    </submittedName>
</protein>
<feature type="chain" id="PRO_5013195735" evidence="1">
    <location>
        <begin position="25"/>
        <end position="117"/>
    </location>
</feature>
<evidence type="ECO:0000313" key="2">
    <source>
        <dbReference type="EMBL" id="PCI77598.1"/>
    </source>
</evidence>
<name>A0A2A4X4N5_9GAMM</name>
<keyword evidence="1" id="KW-0732">Signal</keyword>
<gene>
    <name evidence="2" type="ORF">COB20_07750</name>
</gene>
<dbReference type="EMBL" id="NVUL01000044">
    <property type="protein sequence ID" value="PCI77598.1"/>
    <property type="molecule type" value="Genomic_DNA"/>
</dbReference>
<organism evidence="2 3">
    <name type="scientific">SAR86 cluster bacterium</name>
    <dbReference type="NCBI Taxonomy" id="2030880"/>
    <lineage>
        <taxon>Bacteria</taxon>
        <taxon>Pseudomonadati</taxon>
        <taxon>Pseudomonadota</taxon>
        <taxon>Gammaproteobacteria</taxon>
        <taxon>SAR86 cluster</taxon>
    </lineage>
</organism>
<comment type="caution">
    <text evidence="2">The sequence shown here is derived from an EMBL/GenBank/DDBJ whole genome shotgun (WGS) entry which is preliminary data.</text>
</comment>
<dbReference type="AlphaFoldDB" id="A0A2A4X4N5"/>
<evidence type="ECO:0000313" key="3">
    <source>
        <dbReference type="Proteomes" id="UP000218767"/>
    </source>
</evidence>
<evidence type="ECO:0000256" key="1">
    <source>
        <dbReference type="SAM" id="SignalP"/>
    </source>
</evidence>
<dbReference type="Proteomes" id="UP000218767">
    <property type="component" value="Unassembled WGS sequence"/>
</dbReference>
<reference evidence="3" key="1">
    <citation type="submission" date="2017-08" db="EMBL/GenBank/DDBJ databases">
        <title>A dynamic microbial community with high functional redundancy inhabits the cold, oxic subseafloor aquifer.</title>
        <authorList>
            <person name="Tully B.J."/>
            <person name="Wheat C.G."/>
            <person name="Glazer B.T."/>
            <person name="Huber J.A."/>
        </authorList>
    </citation>
    <scope>NUCLEOTIDE SEQUENCE [LARGE SCALE GENOMIC DNA]</scope>
</reference>
<proteinExistence type="predicted"/>
<accession>A0A2A4X4N5</accession>